<organism evidence="1 2">
    <name type="scientific">Paraburkholderia aspalathi</name>
    <dbReference type="NCBI Taxonomy" id="1324617"/>
    <lineage>
        <taxon>Bacteria</taxon>
        <taxon>Pseudomonadati</taxon>
        <taxon>Pseudomonadota</taxon>
        <taxon>Betaproteobacteria</taxon>
        <taxon>Burkholderiales</taxon>
        <taxon>Burkholderiaceae</taxon>
        <taxon>Paraburkholderia</taxon>
    </lineage>
</organism>
<dbReference type="RefSeq" id="WP_234487230.1">
    <property type="nucleotide sequence ID" value="NZ_CAJNAU010000253.1"/>
</dbReference>
<comment type="caution">
    <text evidence="1">The sequence shown here is derived from an EMBL/GenBank/DDBJ whole genome shotgun (WGS) entry which is preliminary data.</text>
</comment>
<protein>
    <submittedName>
        <fullName evidence="1">Uncharacterized protein</fullName>
    </submittedName>
</protein>
<reference evidence="1 2" key="1">
    <citation type="submission" date="2021-02" db="EMBL/GenBank/DDBJ databases">
        <authorList>
            <person name="Vanwijnsberghe S."/>
        </authorList>
    </citation>
    <scope>NUCLEOTIDE SEQUENCE [LARGE SCALE GENOMIC DNA]</scope>
    <source>
        <strain evidence="1 2">R-69658</strain>
    </source>
</reference>
<gene>
    <name evidence="1" type="ORF">R69658_08099</name>
</gene>
<dbReference type="Proteomes" id="UP000674425">
    <property type="component" value="Unassembled WGS sequence"/>
</dbReference>
<evidence type="ECO:0000313" key="2">
    <source>
        <dbReference type="Proteomes" id="UP000674425"/>
    </source>
</evidence>
<keyword evidence="2" id="KW-1185">Reference proteome</keyword>
<dbReference type="EMBL" id="CAJNAU010000253">
    <property type="protein sequence ID" value="CAE6870063.1"/>
    <property type="molecule type" value="Genomic_DNA"/>
</dbReference>
<proteinExistence type="predicted"/>
<evidence type="ECO:0000313" key="1">
    <source>
        <dbReference type="EMBL" id="CAE6870063.1"/>
    </source>
</evidence>
<accession>A0ABN7NHS6</accession>
<name>A0ABN7NHS6_9BURK</name>
<sequence>MQLHLSFLDVPSDDDSLWEQLDPAAREAAIDRLAQAIVKVVTANHLSLRENNDE</sequence>